<keyword evidence="1" id="KW-0175">Coiled coil</keyword>
<evidence type="ECO:0000256" key="1">
    <source>
        <dbReference type="SAM" id="Coils"/>
    </source>
</evidence>
<dbReference type="Proteomes" id="UP000186599">
    <property type="component" value="Unassembled WGS sequence"/>
</dbReference>
<keyword evidence="3" id="KW-0472">Membrane</keyword>
<evidence type="ECO:0000313" key="7">
    <source>
        <dbReference type="Proteomes" id="UP000186904"/>
    </source>
</evidence>
<evidence type="ECO:0000256" key="3">
    <source>
        <dbReference type="SAM" id="Phobius"/>
    </source>
</evidence>
<protein>
    <recommendedName>
        <fullName evidence="8">ATPase</fullName>
    </recommendedName>
</protein>
<dbReference type="STRING" id="653930.SAMN05216589_1037"/>
<keyword evidence="3" id="KW-1133">Transmembrane helix</keyword>
<proteinExistence type="predicted"/>
<name>A0A1I4JHQ5_9GAMM</name>
<evidence type="ECO:0000313" key="4">
    <source>
        <dbReference type="EMBL" id="SER59807.1"/>
    </source>
</evidence>
<sequence>MKNAKAGEELGASESDRVQSGLRATGDFMGDDDIRDVPGIRATDEDRVTAQPGARRGNPAEPPVVRAVREPPPRRQRNGALWAVCLSLLIALVGLGYWSHQQQSRLQRQLVATQESFARISEEAAGRLQDISGKVVATESSLSQNEQNLVQQLNKLEQRVEQLTATQQTQQDELQSQQDSLQQQQRRMQALQQADAARVEQMTALDGLASMLGEQLEQQQQALTELAQQTESANTAQAALRSDLQQASEQLQALAQLERRLAEQDSELARQRGELEALLQASSGANVEQEMLVLRSEIEERLASTEESLRAIDSFRLQTNRTISTLRNQLGNLQQQLGQR</sequence>
<evidence type="ECO:0000256" key="2">
    <source>
        <dbReference type="SAM" id="MobiDB-lite"/>
    </source>
</evidence>
<keyword evidence="6" id="KW-1185">Reference proteome</keyword>
<dbReference type="EMBL" id="FOGN01000001">
    <property type="protein sequence ID" value="SER59807.1"/>
    <property type="molecule type" value="Genomic_DNA"/>
</dbReference>
<reference evidence="6 7" key="1">
    <citation type="submission" date="2016-10" db="EMBL/GenBank/DDBJ databases">
        <authorList>
            <person name="de Groot N.N."/>
        </authorList>
    </citation>
    <scope>NUCLEOTIDE SEQUENCE [LARGE SCALE GENOMIC DNA]</scope>
    <source>
        <strain evidence="5 6">CGMCC 1.9095</strain>
        <strain evidence="4 7">DSM 22558</strain>
    </source>
</reference>
<evidence type="ECO:0000313" key="6">
    <source>
        <dbReference type="Proteomes" id="UP000186599"/>
    </source>
</evidence>
<feature type="transmembrane region" description="Helical" evidence="3">
    <location>
        <begin position="79"/>
        <end position="98"/>
    </location>
</feature>
<organism evidence="5 6">
    <name type="scientific">Halopseudomonas bauzanensis</name>
    <dbReference type="NCBI Taxonomy" id="653930"/>
    <lineage>
        <taxon>Bacteria</taxon>
        <taxon>Pseudomonadati</taxon>
        <taxon>Pseudomonadota</taxon>
        <taxon>Gammaproteobacteria</taxon>
        <taxon>Pseudomonadales</taxon>
        <taxon>Pseudomonadaceae</taxon>
        <taxon>Halopseudomonas</taxon>
    </lineage>
</organism>
<gene>
    <name evidence="5" type="ORF">SAMN04487855_0589</name>
    <name evidence="4" type="ORF">SAMN05216589_1037</name>
</gene>
<feature type="region of interest" description="Disordered" evidence="2">
    <location>
        <begin position="1"/>
        <end position="73"/>
    </location>
</feature>
<feature type="compositionally biased region" description="Basic and acidic residues" evidence="2">
    <location>
        <begin position="35"/>
        <end position="48"/>
    </location>
</feature>
<evidence type="ECO:0008006" key="8">
    <source>
        <dbReference type="Google" id="ProtNLM"/>
    </source>
</evidence>
<keyword evidence="3" id="KW-0812">Transmembrane</keyword>
<accession>A0A1I4JHQ5</accession>
<feature type="coiled-coil region" evidence="1">
    <location>
        <begin position="139"/>
        <end position="281"/>
    </location>
</feature>
<dbReference type="EMBL" id="FOUA01000001">
    <property type="protein sequence ID" value="SFL66044.1"/>
    <property type="molecule type" value="Genomic_DNA"/>
</dbReference>
<evidence type="ECO:0000313" key="5">
    <source>
        <dbReference type="EMBL" id="SFL66044.1"/>
    </source>
</evidence>
<dbReference type="AlphaFoldDB" id="A0A1I4JHQ5"/>
<dbReference type="Proteomes" id="UP000186904">
    <property type="component" value="Unassembled WGS sequence"/>
</dbReference>